<dbReference type="Pfam" id="PF07366">
    <property type="entry name" value="SnoaL"/>
    <property type="match status" value="1"/>
</dbReference>
<dbReference type="EMBL" id="CASHTH010002081">
    <property type="protein sequence ID" value="CAI8024500.1"/>
    <property type="molecule type" value="Genomic_DNA"/>
</dbReference>
<comment type="caution">
    <text evidence="1">The sequence shown here is derived from an EMBL/GenBank/DDBJ whole genome shotgun (WGS) entry which is preliminary data.</text>
</comment>
<gene>
    <name evidence="1" type="ORF">GBAR_LOCUS14224</name>
</gene>
<dbReference type="AlphaFoldDB" id="A0AA35S6S4"/>
<dbReference type="Gene3D" id="3.10.450.50">
    <property type="match status" value="2"/>
</dbReference>
<dbReference type="InterPro" id="IPR009959">
    <property type="entry name" value="Cyclase_SnoaL-like"/>
</dbReference>
<evidence type="ECO:0000313" key="2">
    <source>
        <dbReference type="Proteomes" id="UP001174909"/>
    </source>
</evidence>
<name>A0AA35S6S4_GEOBA</name>
<dbReference type="PANTHER" id="PTHR38436">
    <property type="entry name" value="POLYKETIDE CYCLASE SNOAL-LIKE DOMAIN"/>
    <property type="match status" value="1"/>
</dbReference>
<evidence type="ECO:0000313" key="1">
    <source>
        <dbReference type="EMBL" id="CAI8024500.1"/>
    </source>
</evidence>
<keyword evidence="2" id="KW-1185">Reference proteome</keyword>
<dbReference type="SUPFAM" id="SSF54427">
    <property type="entry name" value="NTF2-like"/>
    <property type="match status" value="1"/>
</dbReference>
<dbReference type="Proteomes" id="UP001174909">
    <property type="component" value="Unassembled WGS sequence"/>
</dbReference>
<evidence type="ECO:0008006" key="3">
    <source>
        <dbReference type="Google" id="ProtNLM"/>
    </source>
</evidence>
<accession>A0AA35S6S4</accession>
<reference evidence="1" key="1">
    <citation type="submission" date="2023-03" db="EMBL/GenBank/DDBJ databases">
        <authorList>
            <person name="Steffen K."/>
            <person name="Cardenas P."/>
        </authorList>
    </citation>
    <scope>NUCLEOTIDE SEQUENCE</scope>
</reference>
<protein>
    <recommendedName>
        <fullName evidence="3">Ester cyclase</fullName>
    </recommendedName>
</protein>
<dbReference type="InterPro" id="IPR032710">
    <property type="entry name" value="NTF2-like_dom_sf"/>
</dbReference>
<proteinExistence type="predicted"/>
<dbReference type="PANTHER" id="PTHR38436:SF1">
    <property type="entry name" value="ESTER CYCLASE"/>
    <property type="match status" value="1"/>
</dbReference>
<dbReference type="GO" id="GO:0030638">
    <property type="term" value="P:polyketide metabolic process"/>
    <property type="evidence" value="ECO:0007669"/>
    <property type="project" value="InterPro"/>
</dbReference>
<sequence length="136" mass="14981">MTGDRATISRAYSVVSRIYEEVFNMGKLEQADTLIATAYIDHNPIGLGGKSGIEGFKQTVVTRTTMRGTHKNSFMGVDPTNKQVTVSGFDIFRIADGVVAERWGTLDGLTLMQQMEVFIPMAWQYTLLGCARPRGA</sequence>
<organism evidence="1 2">
    <name type="scientific">Geodia barretti</name>
    <name type="common">Barrett's horny sponge</name>
    <dbReference type="NCBI Taxonomy" id="519541"/>
    <lineage>
        <taxon>Eukaryota</taxon>
        <taxon>Metazoa</taxon>
        <taxon>Porifera</taxon>
        <taxon>Demospongiae</taxon>
        <taxon>Heteroscleromorpha</taxon>
        <taxon>Tetractinellida</taxon>
        <taxon>Astrophorina</taxon>
        <taxon>Geodiidae</taxon>
        <taxon>Geodia</taxon>
    </lineage>
</organism>